<dbReference type="InterPro" id="IPR037128">
    <property type="entry name" value="Quinolinate_PRibosylTase_N_sf"/>
</dbReference>
<gene>
    <name evidence="12" type="primary">nadC</name>
    <name evidence="12" type="ORF">GCM10023186_40100</name>
</gene>
<comment type="function">
    <text evidence="1">Involved in the catabolism of quinolinic acid (QA).</text>
</comment>
<dbReference type="CDD" id="cd01572">
    <property type="entry name" value="QPRTase"/>
    <property type="match status" value="1"/>
</dbReference>
<keyword evidence="6 9" id="KW-0328">Glycosyltransferase</keyword>
<organism evidence="12 13">
    <name type="scientific">Hymenobacter koreensis</name>
    <dbReference type="NCBI Taxonomy" id="1084523"/>
    <lineage>
        <taxon>Bacteria</taxon>
        <taxon>Pseudomonadati</taxon>
        <taxon>Bacteroidota</taxon>
        <taxon>Cytophagia</taxon>
        <taxon>Cytophagales</taxon>
        <taxon>Hymenobacteraceae</taxon>
        <taxon>Hymenobacter</taxon>
    </lineage>
</organism>
<dbReference type="PANTHER" id="PTHR32179:SF3">
    <property type="entry name" value="NICOTINATE-NUCLEOTIDE PYROPHOSPHORYLASE [CARBOXYLATING]"/>
    <property type="match status" value="1"/>
</dbReference>
<keyword evidence="13" id="KW-1185">Reference proteome</keyword>
<keyword evidence="7 9" id="KW-0808">Transferase</keyword>
<dbReference type="Pfam" id="PF02749">
    <property type="entry name" value="QRPTase_N"/>
    <property type="match status" value="1"/>
</dbReference>
<proteinExistence type="inferred from homology"/>
<comment type="caution">
    <text evidence="12">The sequence shown here is derived from an EMBL/GenBank/DDBJ whole genome shotgun (WGS) entry which is preliminary data.</text>
</comment>
<feature type="domain" description="Quinolinate phosphoribosyl transferase N-terminal" evidence="11">
    <location>
        <begin position="39"/>
        <end position="117"/>
    </location>
</feature>
<dbReference type="PANTHER" id="PTHR32179">
    <property type="entry name" value="NICOTINATE-NUCLEOTIDE PYROPHOSPHORYLASE [CARBOXYLATING]"/>
    <property type="match status" value="1"/>
</dbReference>
<feature type="domain" description="Quinolinate phosphoribosyl transferase C-terminal" evidence="10">
    <location>
        <begin position="119"/>
        <end position="288"/>
    </location>
</feature>
<name>A0ABP8JIJ9_9BACT</name>
<evidence type="ECO:0000259" key="10">
    <source>
        <dbReference type="Pfam" id="PF01729"/>
    </source>
</evidence>
<comment type="pathway">
    <text evidence="2">Cofactor biosynthesis; NAD(+) biosynthesis; nicotinate D-ribonucleotide from quinolinate: step 1/1.</text>
</comment>
<evidence type="ECO:0000313" key="12">
    <source>
        <dbReference type="EMBL" id="GAA4391126.1"/>
    </source>
</evidence>
<dbReference type="Pfam" id="PF01729">
    <property type="entry name" value="QRPTase_C"/>
    <property type="match status" value="1"/>
</dbReference>
<dbReference type="SUPFAM" id="SSF54675">
    <property type="entry name" value="Nicotinate/Quinolinate PRTase N-terminal domain-like"/>
    <property type="match status" value="1"/>
</dbReference>
<evidence type="ECO:0000256" key="1">
    <source>
        <dbReference type="ARBA" id="ARBA00003237"/>
    </source>
</evidence>
<dbReference type="InterPro" id="IPR022412">
    <property type="entry name" value="Quinolinate_PRibosylTrfase_N"/>
</dbReference>
<keyword evidence="5" id="KW-0662">Pyridine nucleotide biosynthesis</keyword>
<dbReference type="EMBL" id="BAABHA010000015">
    <property type="protein sequence ID" value="GAA4391126.1"/>
    <property type="molecule type" value="Genomic_DNA"/>
</dbReference>
<evidence type="ECO:0000256" key="3">
    <source>
        <dbReference type="ARBA" id="ARBA00009400"/>
    </source>
</evidence>
<dbReference type="Gene3D" id="3.20.20.70">
    <property type="entry name" value="Aldolase class I"/>
    <property type="match status" value="1"/>
</dbReference>
<evidence type="ECO:0000256" key="4">
    <source>
        <dbReference type="ARBA" id="ARBA00011944"/>
    </source>
</evidence>
<dbReference type="InterPro" id="IPR004393">
    <property type="entry name" value="NadC"/>
</dbReference>
<evidence type="ECO:0000256" key="7">
    <source>
        <dbReference type="ARBA" id="ARBA00022679"/>
    </source>
</evidence>
<evidence type="ECO:0000256" key="9">
    <source>
        <dbReference type="PIRNR" id="PIRNR006250"/>
    </source>
</evidence>
<dbReference type="RefSeq" id="WP_345227105.1">
    <property type="nucleotide sequence ID" value="NZ_BAABHA010000015.1"/>
</dbReference>
<protein>
    <recommendedName>
        <fullName evidence="4">nicotinate-nucleotide diphosphorylase (carboxylating)</fullName>
        <ecNumber evidence="4">2.4.2.19</ecNumber>
    </recommendedName>
    <alternativeName>
        <fullName evidence="8">Quinolinate phosphoribosyltransferase [decarboxylating]</fullName>
    </alternativeName>
</protein>
<dbReference type="SUPFAM" id="SSF51690">
    <property type="entry name" value="Nicotinate/Quinolinate PRTase C-terminal domain-like"/>
    <property type="match status" value="1"/>
</dbReference>
<comment type="similarity">
    <text evidence="3 9">Belongs to the NadC/ModD family.</text>
</comment>
<evidence type="ECO:0000256" key="2">
    <source>
        <dbReference type="ARBA" id="ARBA00004893"/>
    </source>
</evidence>
<dbReference type="InterPro" id="IPR002638">
    <property type="entry name" value="Quinolinate_PRibosylTrfase_C"/>
</dbReference>
<dbReference type="InterPro" id="IPR036068">
    <property type="entry name" value="Nicotinate_pribotase-like_C"/>
</dbReference>
<dbReference type="InterPro" id="IPR027277">
    <property type="entry name" value="NadC/ModD"/>
</dbReference>
<dbReference type="EC" id="2.4.2.19" evidence="4"/>
<evidence type="ECO:0000256" key="6">
    <source>
        <dbReference type="ARBA" id="ARBA00022676"/>
    </source>
</evidence>
<sequence length="290" mass="30870">MQNALSSAPYLTPEALQAFIQSALAEDVGDGDHSSLAGVPADARKQARLLVKDEGVLAGVALAELIFAAVDPSLQVKVLLPDGSRVKHGDVALTVEGPARSILTAERLALNCMQRMSGIATHTAYLNSLLAGTKAKLLDTRKTTPNFRICEKWAVLIGGGVNHRYGLFDMIILKDNHVDYAGGIRQAIEATHAYLKKLGRKLPIEVETRTLAEVQQVLEVGGIDRIMLDNMAPPMLREAVALIAGRFPTEASGGITEHTIAAVAATGVDYISVGALTHSTKSLDLSLKAY</sequence>
<dbReference type="NCBIfam" id="TIGR00078">
    <property type="entry name" value="nadC"/>
    <property type="match status" value="1"/>
</dbReference>
<dbReference type="PIRSF" id="PIRSF006250">
    <property type="entry name" value="NadC_ModD"/>
    <property type="match status" value="1"/>
</dbReference>
<dbReference type="Gene3D" id="3.90.1170.20">
    <property type="entry name" value="Quinolinate phosphoribosyl transferase, N-terminal domain"/>
    <property type="match status" value="1"/>
</dbReference>
<reference evidence="13" key="1">
    <citation type="journal article" date="2019" name="Int. J. Syst. Evol. Microbiol.">
        <title>The Global Catalogue of Microorganisms (GCM) 10K type strain sequencing project: providing services to taxonomists for standard genome sequencing and annotation.</title>
        <authorList>
            <consortium name="The Broad Institute Genomics Platform"/>
            <consortium name="The Broad Institute Genome Sequencing Center for Infectious Disease"/>
            <person name="Wu L."/>
            <person name="Ma J."/>
        </authorList>
    </citation>
    <scope>NUCLEOTIDE SEQUENCE [LARGE SCALE GENOMIC DNA]</scope>
    <source>
        <strain evidence="13">JCM 17924</strain>
    </source>
</reference>
<dbReference type="Proteomes" id="UP001500454">
    <property type="component" value="Unassembled WGS sequence"/>
</dbReference>
<evidence type="ECO:0000256" key="5">
    <source>
        <dbReference type="ARBA" id="ARBA00022642"/>
    </source>
</evidence>
<accession>A0ABP8JIJ9</accession>
<dbReference type="InterPro" id="IPR013785">
    <property type="entry name" value="Aldolase_TIM"/>
</dbReference>
<evidence type="ECO:0000256" key="8">
    <source>
        <dbReference type="ARBA" id="ARBA00033102"/>
    </source>
</evidence>
<evidence type="ECO:0000313" key="13">
    <source>
        <dbReference type="Proteomes" id="UP001500454"/>
    </source>
</evidence>
<evidence type="ECO:0000259" key="11">
    <source>
        <dbReference type="Pfam" id="PF02749"/>
    </source>
</evidence>